<feature type="transmembrane region" description="Helical" evidence="1">
    <location>
        <begin position="68"/>
        <end position="93"/>
    </location>
</feature>
<keyword evidence="1" id="KW-0472">Membrane</keyword>
<dbReference type="AlphaFoldDB" id="A0A1H8WNH4"/>
<dbReference type="InterPro" id="IPR018750">
    <property type="entry name" value="DUF2306_membrane"/>
</dbReference>
<sequence length="240" mass="26710">MTAGTDLRPPRVEPARATEPRRPWWRRPWVGPLGLVVVAFLAYSLPPYLAFDPAQSRVPAPEGFAAHYWFLVAHVLFGSIAMIGALVQVWPWVRRRFPQVHRYAGRAYVFAGVLPSGLMALTIGADSPFGPATRASDVMLAVLWLGVTWAGWRAARERRFGDHRRWMVRSFALTMSIILNRLISPIAVLVLEPQIGSTFGGSEVAFMQSVAAIAAWVSWTVALIGAQLWLDRKPKKLSAR</sequence>
<name>A0A1H8WNH4_9PSEU</name>
<evidence type="ECO:0000313" key="2">
    <source>
        <dbReference type="EMBL" id="SEP29211.1"/>
    </source>
</evidence>
<dbReference type="OrthoDB" id="4698148at2"/>
<feature type="transmembrane region" description="Helical" evidence="1">
    <location>
        <begin position="29"/>
        <end position="48"/>
    </location>
</feature>
<keyword evidence="1" id="KW-0812">Transmembrane</keyword>
<feature type="transmembrane region" description="Helical" evidence="1">
    <location>
        <begin position="105"/>
        <end position="125"/>
    </location>
</feature>
<dbReference type="EMBL" id="FOEF01000005">
    <property type="protein sequence ID" value="SEP29211.1"/>
    <property type="molecule type" value="Genomic_DNA"/>
</dbReference>
<keyword evidence="3" id="KW-1185">Reference proteome</keyword>
<dbReference type="RefSeq" id="WP_091617424.1">
    <property type="nucleotide sequence ID" value="NZ_FOEF01000005.1"/>
</dbReference>
<feature type="transmembrane region" description="Helical" evidence="1">
    <location>
        <begin position="137"/>
        <end position="155"/>
    </location>
</feature>
<feature type="transmembrane region" description="Helical" evidence="1">
    <location>
        <begin position="167"/>
        <end position="190"/>
    </location>
</feature>
<evidence type="ECO:0000313" key="3">
    <source>
        <dbReference type="Proteomes" id="UP000198582"/>
    </source>
</evidence>
<dbReference type="Pfam" id="PF10067">
    <property type="entry name" value="DUF2306"/>
    <property type="match status" value="1"/>
</dbReference>
<keyword evidence="1" id="KW-1133">Transmembrane helix</keyword>
<dbReference type="Proteomes" id="UP000198582">
    <property type="component" value="Unassembled WGS sequence"/>
</dbReference>
<organism evidence="2 3">
    <name type="scientific">Amycolatopsis saalfeldensis</name>
    <dbReference type="NCBI Taxonomy" id="394193"/>
    <lineage>
        <taxon>Bacteria</taxon>
        <taxon>Bacillati</taxon>
        <taxon>Actinomycetota</taxon>
        <taxon>Actinomycetes</taxon>
        <taxon>Pseudonocardiales</taxon>
        <taxon>Pseudonocardiaceae</taxon>
        <taxon>Amycolatopsis</taxon>
    </lineage>
</organism>
<protein>
    <submittedName>
        <fullName evidence="2">Predicted membrane protein</fullName>
    </submittedName>
</protein>
<reference evidence="2 3" key="1">
    <citation type="submission" date="2016-10" db="EMBL/GenBank/DDBJ databases">
        <authorList>
            <person name="de Groot N.N."/>
        </authorList>
    </citation>
    <scope>NUCLEOTIDE SEQUENCE [LARGE SCALE GENOMIC DNA]</scope>
    <source>
        <strain evidence="2 3">DSM 44993</strain>
    </source>
</reference>
<dbReference type="STRING" id="394193.SAMN04489732_105365"/>
<evidence type="ECO:0000256" key="1">
    <source>
        <dbReference type="SAM" id="Phobius"/>
    </source>
</evidence>
<accession>A0A1H8WNH4</accession>
<gene>
    <name evidence="2" type="ORF">SAMN04489732_105365</name>
</gene>
<proteinExistence type="predicted"/>
<feature type="transmembrane region" description="Helical" evidence="1">
    <location>
        <begin position="210"/>
        <end position="230"/>
    </location>
</feature>